<name>A0ABR1IKT7_9AGAR</name>
<dbReference type="PANTHER" id="PTHR42973:SF13">
    <property type="entry name" value="FAD-BINDING PCMH-TYPE DOMAIN-CONTAINING PROTEIN"/>
    <property type="match status" value="1"/>
</dbReference>
<dbReference type="Proteomes" id="UP001498398">
    <property type="component" value="Unassembled WGS sequence"/>
</dbReference>
<keyword evidence="4" id="KW-0560">Oxidoreductase</keyword>
<keyword evidence="2" id="KW-0285">Flavoprotein</keyword>
<dbReference type="Pfam" id="PF01565">
    <property type="entry name" value="FAD_binding_4"/>
    <property type="match status" value="1"/>
</dbReference>
<proteinExistence type="inferred from homology"/>
<feature type="domain" description="FAD-binding PCMH-type" evidence="6">
    <location>
        <begin position="66"/>
        <end position="237"/>
    </location>
</feature>
<organism evidence="7 8">
    <name type="scientific">Marasmiellus scandens</name>
    <dbReference type="NCBI Taxonomy" id="2682957"/>
    <lineage>
        <taxon>Eukaryota</taxon>
        <taxon>Fungi</taxon>
        <taxon>Dikarya</taxon>
        <taxon>Basidiomycota</taxon>
        <taxon>Agaricomycotina</taxon>
        <taxon>Agaricomycetes</taxon>
        <taxon>Agaricomycetidae</taxon>
        <taxon>Agaricales</taxon>
        <taxon>Marasmiineae</taxon>
        <taxon>Omphalotaceae</taxon>
        <taxon>Marasmiellus</taxon>
    </lineage>
</organism>
<reference evidence="7 8" key="1">
    <citation type="submission" date="2024-01" db="EMBL/GenBank/DDBJ databases">
        <title>A draft genome for the cacao thread blight pathogen Marasmiellus scandens.</title>
        <authorList>
            <person name="Baruah I.K."/>
            <person name="Leung J."/>
            <person name="Bukari Y."/>
            <person name="Amoako-Attah I."/>
            <person name="Meinhardt L.W."/>
            <person name="Bailey B.A."/>
            <person name="Cohen S.P."/>
        </authorList>
    </citation>
    <scope>NUCLEOTIDE SEQUENCE [LARGE SCALE GENOMIC DNA]</scope>
    <source>
        <strain evidence="7 8">GH-19</strain>
    </source>
</reference>
<dbReference type="PROSITE" id="PS51387">
    <property type="entry name" value="FAD_PCMH"/>
    <property type="match status" value="1"/>
</dbReference>
<dbReference type="Gene3D" id="3.40.462.20">
    <property type="match status" value="1"/>
</dbReference>
<protein>
    <recommendedName>
        <fullName evidence="6">FAD-binding PCMH-type domain-containing protein</fullName>
    </recommendedName>
</protein>
<feature type="signal peptide" evidence="5">
    <location>
        <begin position="1"/>
        <end position="18"/>
    </location>
</feature>
<dbReference type="InterPro" id="IPR016166">
    <property type="entry name" value="FAD-bd_PCMH"/>
</dbReference>
<evidence type="ECO:0000256" key="1">
    <source>
        <dbReference type="ARBA" id="ARBA00005466"/>
    </source>
</evidence>
<gene>
    <name evidence="7" type="ORF">VKT23_019702</name>
</gene>
<evidence type="ECO:0000256" key="3">
    <source>
        <dbReference type="ARBA" id="ARBA00022827"/>
    </source>
</evidence>
<dbReference type="EMBL" id="JBANRG010000108">
    <property type="protein sequence ID" value="KAK7435351.1"/>
    <property type="molecule type" value="Genomic_DNA"/>
</dbReference>
<evidence type="ECO:0000256" key="5">
    <source>
        <dbReference type="SAM" id="SignalP"/>
    </source>
</evidence>
<comment type="similarity">
    <text evidence="1">Belongs to the oxygen-dependent FAD-linked oxidoreductase family.</text>
</comment>
<comment type="caution">
    <text evidence="7">The sequence shown here is derived from an EMBL/GenBank/DDBJ whole genome shotgun (WGS) entry which is preliminary data.</text>
</comment>
<dbReference type="Gene3D" id="3.30.465.10">
    <property type="match status" value="1"/>
</dbReference>
<evidence type="ECO:0000313" key="8">
    <source>
        <dbReference type="Proteomes" id="UP001498398"/>
    </source>
</evidence>
<accession>A0ABR1IKT7</accession>
<dbReference type="InterPro" id="IPR050416">
    <property type="entry name" value="FAD-linked_Oxidoreductase"/>
</dbReference>
<keyword evidence="5" id="KW-0732">Signal</keyword>
<keyword evidence="8" id="KW-1185">Reference proteome</keyword>
<dbReference type="PANTHER" id="PTHR42973">
    <property type="entry name" value="BINDING OXIDOREDUCTASE, PUTATIVE (AFU_ORTHOLOGUE AFUA_1G17690)-RELATED"/>
    <property type="match status" value="1"/>
</dbReference>
<evidence type="ECO:0000313" key="7">
    <source>
        <dbReference type="EMBL" id="KAK7435351.1"/>
    </source>
</evidence>
<dbReference type="InterPro" id="IPR006094">
    <property type="entry name" value="Oxid_FAD_bind_N"/>
</dbReference>
<dbReference type="InterPro" id="IPR016169">
    <property type="entry name" value="FAD-bd_PCMH_sub2"/>
</dbReference>
<evidence type="ECO:0000259" key="6">
    <source>
        <dbReference type="PROSITE" id="PS51387"/>
    </source>
</evidence>
<evidence type="ECO:0000256" key="2">
    <source>
        <dbReference type="ARBA" id="ARBA00022630"/>
    </source>
</evidence>
<keyword evidence="3" id="KW-0274">FAD</keyword>
<dbReference type="SUPFAM" id="SSF56176">
    <property type="entry name" value="FAD-binding/transporter-associated domain-like"/>
    <property type="match status" value="1"/>
</dbReference>
<evidence type="ECO:0000256" key="4">
    <source>
        <dbReference type="ARBA" id="ARBA00023002"/>
    </source>
</evidence>
<feature type="chain" id="PRO_5045363121" description="FAD-binding PCMH-type domain-containing protein" evidence="5">
    <location>
        <begin position="19"/>
        <end position="496"/>
    </location>
</feature>
<dbReference type="InterPro" id="IPR036318">
    <property type="entry name" value="FAD-bd_PCMH-like_sf"/>
</dbReference>
<sequence>MRFSPASCVFLFFSGSYAASILHRSESNNATLACNRLQTLLGTIIETSTGPDFNATVNSPRNLFNTEFRPACIVLAEDTADVQTAMAAIYEFEIDYAVQAGGHSANTGWNAVDGGILISFERMNQVSYDASKDTITMQPGVRWGQSAIALEPQGVAPVGGRVDDVGTGLMLGGGLSFLSPGHGFAADNYVELDVVLVDGSLVTASATNQYADLFRALKGGANRFGIVTRYEVQAIHTGTSNDKTWFGGSITYPESSFEDLIKAVSHFVKNTDDPNAVHLSIFVRVDADNQETVVGTTWLFYNGTGTDLPENIFGEFLAIPSLATNLSSLSYLDVALILAGSSTPGQGTVWGATALAGGEDDLYLDTLRHWTNFSASFASDLTVSSLAFTPVPLSQIEYGRERGGNAIDPPLVGYNAILNGNILPPGVITAGDIQQGMKLFLEQAPSSPGIPLYVNECDSDQEVFATYGEFDFLKETYAKYDPTRFNIRHTRGPVGL</sequence>